<protein>
    <recommendedName>
        <fullName evidence="1">HTH araC/xylS-type domain-containing protein</fullName>
    </recommendedName>
</protein>
<dbReference type="InterPro" id="IPR018060">
    <property type="entry name" value="HTH_AraC"/>
</dbReference>
<dbReference type="Proteomes" id="UP000294200">
    <property type="component" value="Unassembled WGS sequence"/>
</dbReference>
<dbReference type="GO" id="GO:0043565">
    <property type="term" value="F:sequence-specific DNA binding"/>
    <property type="evidence" value="ECO:0007669"/>
    <property type="project" value="InterPro"/>
</dbReference>
<organism evidence="2 3">
    <name type="scientific">Paraburkholderia steynii</name>
    <dbReference type="NCBI Taxonomy" id="1245441"/>
    <lineage>
        <taxon>Bacteria</taxon>
        <taxon>Pseudomonadati</taxon>
        <taxon>Pseudomonadota</taxon>
        <taxon>Betaproteobacteria</taxon>
        <taxon>Burkholderiales</taxon>
        <taxon>Burkholderiaceae</taxon>
        <taxon>Paraburkholderia</taxon>
    </lineage>
</organism>
<proteinExistence type="predicted"/>
<evidence type="ECO:0000313" key="3">
    <source>
        <dbReference type="Proteomes" id="UP000294200"/>
    </source>
</evidence>
<comment type="caution">
    <text evidence="2">The sequence shown here is derived from an EMBL/GenBank/DDBJ whole genome shotgun (WGS) entry which is preliminary data.</text>
</comment>
<feature type="domain" description="HTH araC/xylS-type" evidence="1">
    <location>
        <begin position="51"/>
        <end position="79"/>
    </location>
</feature>
<dbReference type="AlphaFoldDB" id="A0A4R0X7P3"/>
<evidence type="ECO:0000313" key="2">
    <source>
        <dbReference type="EMBL" id="TCG02847.1"/>
    </source>
</evidence>
<reference evidence="2 3" key="1">
    <citation type="submission" date="2017-02" db="EMBL/GenBank/DDBJ databases">
        <title>Paraburkholderia sophoroidis sp. nov. and Paraburkholderia steynii sp. nov. rhizobial symbionts of the fynbos legume Hypocalyptus sophoroides.</title>
        <authorList>
            <person name="Steenkamp E.T."/>
            <person name="Beukes C.W."/>
            <person name="Van Zyl E."/>
            <person name="Avontuur J."/>
            <person name="Chan W.Y."/>
            <person name="Hassen A."/>
            <person name="Palmer M."/>
            <person name="Mthombeni L."/>
            <person name="Phalane F."/>
            <person name="Sereme K."/>
            <person name="Venter S.N."/>
        </authorList>
    </citation>
    <scope>NUCLEOTIDE SEQUENCE [LARGE SCALE GENOMIC DNA]</scope>
    <source>
        <strain evidence="2 3">HC1.1ba</strain>
    </source>
</reference>
<dbReference type="GO" id="GO:0003700">
    <property type="term" value="F:DNA-binding transcription factor activity"/>
    <property type="evidence" value="ECO:0007669"/>
    <property type="project" value="InterPro"/>
</dbReference>
<sequence>MRNSTMRIDRRKHRPRPQCFRANAFAGVRSSRLGTDAGALAPASRTSSFTLLAEHRVKMVTQAAYQCGFSDMSHFLAGF</sequence>
<accession>A0A4R0X7P3</accession>
<dbReference type="EMBL" id="MWML01000695">
    <property type="protein sequence ID" value="TCG02847.1"/>
    <property type="molecule type" value="Genomic_DNA"/>
</dbReference>
<keyword evidence="3" id="KW-1185">Reference proteome</keyword>
<gene>
    <name evidence="2" type="ORF">BZM27_52855</name>
</gene>
<evidence type="ECO:0000259" key="1">
    <source>
        <dbReference type="PROSITE" id="PS01124"/>
    </source>
</evidence>
<name>A0A4R0X7P3_9BURK</name>
<dbReference type="PROSITE" id="PS01124">
    <property type="entry name" value="HTH_ARAC_FAMILY_2"/>
    <property type="match status" value="1"/>
</dbReference>